<dbReference type="PANTHER" id="PTHR31260">
    <property type="entry name" value="CYSTATIN/MONELLIN SUPERFAMILY PROTEIN"/>
    <property type="match status" value="1"/>
</dbReference>
<evidence type="ECO:0000313" key="1">
    <source>
        <dbReference type="EMBL" id="RAL52978.1"/>
    </source>
</evidence>
<dbReference type="InterPro" id="IPR006462">
    <property type="entry name" value="MS5"/>
</dbReference>
<dbReference type="InterPro" id="IPR006525">
    <property type="entry name" value="Cystatin-related_pln"/>
</dbReference>
<proteinExistence type="predicted"/>
<accession>A0A328E8I5</accession>
<reference evidence="1 2" key="1">
    <citation type="submission" date="2018-06" db="EMBL/GenBank/DDBJ databases">
        <title>The Genome of Cuscuta australis (Dodder) Provides Insight into the Evolution of Plant Parasitism.</title>
        <authorList>
            <person name="Liu H."/>
        </authorList>
    </citation>
    <scope>NUCLEOTIDE SEQUENCE [LARGE SCALE GENOMIC DNA]</scope>
    <source>
        <strain evidence="2">cv. Yunnan</strain>
        <tissue evidence="1">Vines</tissue>
    </source>
</reference>
<comment type="caution">
    <text evidence="1">The sequence shown here is derived from an EMBL/GenBank/DDBJ whole genome shotgun (WGS) entry which is preliminary data.</text>
</comment>
<dbReference type="AlphaFoldDB" id="A0A328E8I5"/>
<keyword evidence="2" id="KW-1185">Reference proteome</keyword>
<gene>
    <name evidence="1" type="ORF">DM860_007746</name>
</gene>
<name>A0A328E8I5_9ASTE</name>
<dbReference type="SUPFAM" id="SSF54403">
    <property type="entry name" value="Cystatin/monellin"/>
    <property type="match status" value="1"/>
</dbReference>
<evidence type="ECO:0000313" key="2">
    <source>
        <dbReference type="Proteomes" id="UP000249390"/>
    </source>
</evidence>
<dbReference type="Proteomes" id="UP000249390">
    <property type="component" value="Unassembled WGS sequence"/>
</dbReference>
<dbReference type="Gene3D" id="3.10.450.10">
    <property type="match status" value="1"/>
</dbReference>
<dbReference type="InterPro" id="IPR046350">
    <property type="entry name" value="Cystatin_sf"/>
</dbReference>
<sequence>MGNVDDIIRVLKWFEKEKNEKKKKKILTSDNKKNKLKKKKSIEINDEKRKNMKKRKQCWDLRHYRWLAVSNGKKNDWWSDICRAASGGDGDGGYELDPDRLEQFKRLNNKVGLCYFPVLDDEYHKYIVESTNFKRYARSWVESDGFDIDWAVGVAPCLSITHEPLCIHDKGQPQLNPHLSKLAERALQKYNSTHETANYELVRLVKANRRLDLAAYAYYITFLAIKKTTVEEEEDEKNEAAADTFRARVYDFSIGDRFFRASVYSVYISPPPPPPSSSFRRSSLD</sequence>
<dbReference type="PANTHER" id="PTHR31260:SF28">
    <property type="entry name" value="CYSTATIN DOMAIN PROTEIN"/>
    <property type="match status" value="1"/>
</dbReference>
<protein>
    <submittedName>
        <fullName evidence="1">Uncharacterized protein</fullName>
    </submittedName>
</protein>
<organism evidence="1 2">
    <name type="scientific">Cuscuta australis</name>
    <dbReference type="NCBI Taxonomy" id="267555"/>
    <lineage>
        <taxon>Eukaryota</taxon>
        <taxon>Viridiplantae</taxon>
        <taxon>Streptophyta</taxon>
        <taxon>Embryophyta</taxon>
        <taxon>Tracheophyta</taxon>
        <taxon>Spermatophyta</taxon>
        <taxon>Magnoliopsida</taxon>
        <taxon>eudicotyledons</taxon>
        <taxon>Gunneridae</taxon>
        <taxon>Pentapetalae</taxon>
        <taxon>asterids</taxon>
        <taxon>lamiids</taxon>
        <taxon>Solanales</taxon>
        <taxon>Convolvulaceae</taxon>
        <taxon>Cuscuteae</taxon>
        <taxon>Cuscuta</taxon>
        <taxon>Cuscuta subgen. Grammica</taxon>
        <taxon>Cuscuta sect. Cleistogrammica</taxon>
    </lineage>
</organism>
<dbReference type="NCBIfam" id="TIGR01638">
    <property type="entry name" value="Atha_cystat_rel"/>
    <property type="match status" value="1"/>
</dbReference>
<dbReference type="EMBL" id="NQVE01000030">
    <property type="protein sequence ID" value="RAL52978.1"/>
    <property type="molecule type" value="Genomic_DNA"/>
</dbReference>